<dbReference type="RefSeq" id="WP_055269429.1">
    <property type="nucleotide sequence ID" value="NZ_CAXKYA010000027.1"/>
</dbReference>
<organism evidence="1 2">
    <name type="scientific">Bacteroides faecis</name>
    <dbReference type="NCBI Taxonomy" id="674529"/>
    <lineage>
        <taxon>Bacteria</taxon>
        <taxon>Pseudomonadati</taxon>
        <taxon>Bacteroidota</taxon>
        <taxon>Bacteroidia</taxon>
        <taxon>Bacteroidales</taxon>
        <taxon>Bacteroidaceae</taxon>
        <taxon>Bacteroides</taxon>
    </lineage>
</organism>
<name>A0A174LBW9_9BACE</name>
<proteinExistence type="predicted"/>
<evidence type="ECO:0000313" key="2">
    <source>
        <dbReference type="Proteomes" id="UP000095606"/>
    </source>
</evidence>
<protein>
    <submittedName>
        <fullName evidence="1">Predicted secreted protein</fullName>
    </submittedName>
</protein>
<dbReference type="AlphaFoldDB" id="A0A174LBW9"/>
<accession>A0A174LBW9</accession>
<dbReference type="EMBL" id="CZAE01000008">
    <property type="protein sequence ID" value="CUP18970.1"/>
    <property type="molecule type" value="Genomic_DNA"/>
</dbReference>
<dbReference type="Proteomes" id="UP000095606">
    <property type="component" value="Unassembled WGS sequence"/>
</dbReference>
<gene>
    <name evidence="1" type="ORF">ERS852461_02053</name>
</gene>
<dbReference type="InterPro" id="IPR011855">
    <property type="entry name" value="Phgtail_TP901_1"/>
</dbReference>
<sequence>MANKILRGNDLMIFKDTTGAGTAYKALAFSTSCQLSLTGNTLETSSKDSGKWTSKAVSKLSWSLTTDNLYSVEDFNALVNSWISREELTVAFAVCTNADSDTGLPADGWKIGGGYTGKVVITSITANAPDNDNATYSVTLEGTGALSPKVA</sequence>
<dbReference type="Pfam" id="PF06199">
    <property type="entry name" value="Phage_tail_2"/>
    <property type="match status" value="1"/>
</dbReference>
<evidence type="ECO:0000313" key="1">
    <source>
        <dbReference type="EMBL" id="CUP18970.1"/>
    </source>
</evidence>
<reference evidence="1 2" key="1">
    <citation type="submission" date="2015-09" db="EMBL/GenBank/DDBJ databases">
        <authorList>
            <consortium name="Pathogen Informatics"/>
        </authorList>
    </citation>
    <scope>NUCLEOTIDE SEQUENCE [LARGE SCALE GENOMIC DNA]</scope>
    <source>
        <strain evidence="1 2">2789STDY5834846</strain>
    </source>
</reference>